<dbReference type="InterPro" id="IPR004632">
    <property type="entry name" value="4NH2But_aminotransferase_bac"/>
</dbReference>
<proteinExistence type="inferred from homology"/>
<dbReference type="Pfam" id="PF00202">
    <property type="entry name" value="Aminotran_3"/>
    <property type="match status" value="1"/>
</dbReference>
<protein>
    <submittedName>
        <fullName evidence="7">4-aminobutyrate--2-oxoglutarate transaminase</fullName>
        <ecNumber evidence="7">2.6.1.19</ecNumber>
    </submittedName>
</protein>
<dbReference type="SUPFAM" id="SSF53383">
    <property type="entry name" value="PLP-dependent transferases"/>
    <property type="match status" value="1"/>
</dbReference>
<evidence type="ECO:0000256" key="4">
    <source>
        <dbReference type="ARBA" id="ARBA00022679"/>
    </source>
</evidence>
<dbReference type="Gene3D" id="3.40.640.10">
    <property type="entry name" value="Type I PLP-dependent aspartate aminotransferase-like (Major domain)"/>
    <property type="match status" value="1"/>
</dbReference>
<keyword evidence="3 7" id="KW-0032">Aminotransferase</keyword>
<dbReference type="GO" id="GO:0042802">
    <property type="term" value="F:identical protein binding"/>
    <property type="evidence" value="ECO:0007669"/>
    <property type="project" value="TreeGrafter"/>
</dbReference>
<dbReference type="CDD" id="cd00610">
    <property type="entry name" value="OAT_like"/>
    <property type="match status" value="1"/>
</dbReference>
<dbReference type="InterPro" id="IPR015422">
    <property type="entry name" value="PyrdxlP-dep_Trfase_small"/>
</dbReference>
<dbReference type="GO" id="GO:0030170">
    <property type="term" value="F:pyridoxal phosphate binding"/>
    <property type="evidence" value="ECO:0007669"/>
    <property type="project" value="InterPro"/>
</dbReference>
<dbReference type="PANTHER" id="PTHR11986">
    <property type="entry name" value="AMINOTRANSFERASE CLASS III"/>
    <property type="match status" value="1"/>
</dbReference>
<comment type="caution">
    <text evidence="7">The sequence shown here is derived from an EMBL/GenBank/DDBJ whole genome shotgun (WGS) entry which is preliminary data.</text>
</comment>
<keyword evidence="5 6" id="KW-0663">Pyridoxal phosphate</keyword>
<keyword evidence="8" id="KW-1185">Reference proteome</keyword>
<name>A0A502G9A0_9PROT</name>
<organism evidence="7 8">
    <name type="scientific">Muricoccus nepalensis</name>
    <dbReference type="NCBI Taxonomy" id="1854500"/>
    <lineage>
        <taxon>Bacteria</taxon>
        <taxon>Pseudomonadati</taxon>
        <taxon>Pseudomonadota</taxon>
        <taxon>Alphaproteobacteria</taxon>
        <taxon>Acetobacterales</taxon>
        <taxon>Roseomonadaceae</taxon>
        <taxon>Muricoccus</taxon>
    </lineage>
</organism>
<comment type="similarity">
    <text evidence="2 6">Belongs to the class-III pyridoxal-phosphate-dependent aminotransferase family.</text>
</comment>
<dbReference type="Proteomes" id="UP000317078">
    <property type="component" value="Unassembled WGS sequence"/>
</dbReference>
<dbReference type="GO" id="GO:0009448">
    <property type="term" value="P:gamma-aminobutyric acid metabolic process"/>
    <property type="evidence" value="ECO:0007669"/>
    <property type="project" value="InterPro"/>
</dbReference>
<dbReference type="Gene3D" id="3.90.1150.10">
    <property type="entry name" value="Aspartate Aminotransferase, domain 1"/>
    <property type="match status" value="1"/>
</dbReference>
<gene>
    <name evidence="7" type="primary">gabT</name>
    <name evidence="7" type="ORF">EAH89_07835</name>
</gene>
<dbReference type="EC" id="2.6.1.19" evidence="7"/>
<evidence type="ECO:0000256" key="6">
    <source>
        <dbReference type="RuleBase" id="RU003560"/>
    </source>
</evidence>
<evidence type="ECO:0000313" key="8">
    <source>
        <dbReference type="Proteomes" id="UP000317078"/>
    </source>
</evidence>
<evidence type="ECO:0000256" key="1">
    <source>
        <dbReference type="ARBA" id="ARBA00001933"/>
    </source>
</evidence>
<dbReference type="InterPro" id="IPR015421">
    <property type="entry name" value="PyrdxlP-dep_Trfase_major"/>
</dbReference>
<keyword evidence="4 7" id="KW-0808">Transferase</keyword>
<dbReference type="GO" id="GO:0034386">
    <property type="term" value="F:4-aminobutyrate:2-oxoglutarate transaminase activity"/>
    <property type="evidence" value="ECO:0007669"/>
    <property type="project" value="UniProtKB-EC"/>
</dbReference>
<dbReference type="InterPro" id="IPR015424">
    <property type="entry name" value="PyrdxlP-dep_Trfase"/>
</dbReference>
<dbReference type="AlphaFoldDB" id="A0A502G9A0"/>
<dbReference type="InterPro" id="IPR049704">
    <property type="entry name" value="Aminotrans_3_PPA_site"/>
</dbReference>
<dbReference type="PROSITE" id="PS00600">
    <property type="entry name" value="AA_TRANSFER_CLASS_3"/>
    <property type="match status" value="1"/>
</dbReference>
<dbReference type="NCBIfam" id="TIGR00700">
    <property type="entry name" value="GABAtrnsam"/>
    <property type="match status" value="1"/>
</dbReference>
<evidence type="ECO:0000256" key="5">
    <source>
        <dbReference type="ARBA" id="ARBA00022898"/>
    </source>
</evidence>
<sequence>MGTTITGEATASIEEGLRNATLQARKEAAVPRGLATSLPVFAAKAEGSEITDVEGKRYIDFGSGIAVLNTGHLHPKVKAAVQAQLENFSHTCIQVTPYESYVRLAERLNAIAPVRGPAKTIFLTTGAEAVENAVKIARAHTGRPGVIAFSGAFHGRTLLGMALTGKVVPYKVGFGPMPADIYHLPFPVAYHGKEVAATLEAIETLFKADIDPARIAAVIIEPVQGEGGFYQAQPELMQGLRAICDKYGMLLIADEVQTGFARTGKMFAMEHTGVKADLVTMAKSLAGGFPLSAVTGTASIMDSPHPGGLGGTYGGSPLGCAAGNAVLDVIEEEDLCGRAERIGELLVARIRELQASNSLRGVIGDIRAVGAMVAMELVAGGDADRPDPDLTRALVARAAEKGLVLLSCGVRGNVIRFLCPLTTSDALVNEGMDMLGEALRECVAERAGA</sequence>
<dbReference type="PANTHER" id="PTHR11986:SF58">
    <property type="entry name" value="LEUCINE_METHIONINE RACEMASE"/>
    <property type="match status" value="1"/>
</dbReference>
<dbReference type="FunFam" id="3.40.640.10:FF:000013">
    <property type="entry name" value="4-aminobutyrate aminotransferase"/>
    <property type="match status" value="1"/>
</dbReference>
<evidence type="ECO:0000256" key="2">
    <source>
        <dbReference type="ARBA" id="ARBA00008954"/>
    </source>
</evidence>
<dbReference type="EMBL" id="RCZP01000005">
    <property type="protein sequence ID" value="TPG58509.1"/>
    <property type="molecule type" value="Genomic_DNA"/>
</dbReference>
<dbReference type="InterPro" id="IPR050103">
    <property type="entry name" value="Class-III_PLP-dep_AT"/>
</dbReference>
<dbReference type="PIRSF" id="PIRSF000521">
    <property type="entry name" value="Transaminase_4ab_Lys_Orn"/>
    <property type="match status" value="1"/>
</dbReference>
<comment type="cofactor">
    <cofactor evidence="1">
        <name>pyridoxal 5'-phosphate</name>
        <dbReference type="ChEBI" id="CHEBI:597326"/>
    </cofactor>
</comment>
<accession>A0A502G9A0</accession>
<dbReference type="InterPro" id="IPR005814">
    <property type="entry name" value="Aminotrans_3"/>
</dbReference>
<dbReference type="RefSeq" id="WP_140882244.1">
    <property type="nucleotide sequence ID" value="NZ_RCZP01000005.1"/>
</dbReference>
<reference evidence="7 8" key="1">
    <citation type="journal article" date="2019" name="Environ. Microbiol.">
        <title>Species interactions and distinct microbial communities in high Arctic permafrost affected cryosols are associated with the CH4 and CO2 gas fluxes.</title>
        <authorList>
            <person name="Altshuler I."/>
            <person name="Hamel J."/>
            <person name="Turney S."/>
            <person name="Magnuson E."/>
            <person name="Levesque R."/>
            <person name="Greer C."/>
            <person name="Whyte L.G."/>
        </authorList>
    </citation>
    <scope>NUCLEOTIDE SEQUENCE [LARGE SCALE GENOMIC DNA]</scope>
    <source>
        <strain evidence="7 8">S9.3B</strain>
    </source>
</reference>
<dbReference type="OrthoDB" id="9801834at2"/>
<evidence type="ECO:0000256" key="3">
    <source>
        <dbReference type="ARBA" id="ARBA00022576"/>
    </source>
</evidence>
<evidence type="ECO:0000313" key="7">
    <source>
        <dbReference type="EMBL" id="TPG58509.1"/>
    </source>
</evidence>